<keyword evidence="2" id="KW-1185">Reference proteome</keyword>
<dbReference type="KEGG" id="crs:FQB35_12900"/>
<accession>A0A5C0SGQ1</accession>
<dbReference type="OrthoDB" id="9808492at2"/>
<dbReference type="AlphaFoldDB" id="A0A5C0SGQ1"/>
<protein>
    <submittedName>
        <fullName evidence="1">Uncharacterized protein</fullName>
    </submittedName>
</protein>
<dbReference type="Proteomes" id="UP000324646">
    <property type="component" value="Chromosome"/>
</dbReference>
<sequence length="479" mass="55783">MCINITNDGIEKLCKSNFYVGGKDWLKDFCKSIGKEECVECIKTKGYEDKQEEFKKITDKIRLYLKNYLQLDNVSFLFGAGSSIHLGSISIRQIPKQIEDKINEDTNIKKLFNNLIKQFSAVDIVSRTKDEEINIPLEQFLNYLLGLKFVLEKSKKVHICDELKEKEDIEKLDMLIKIIKQELFKLCDLDSISLEENRFAKSNPNIKQIMQDNGKYYYHKKLIKALLQRPLNLKRVNIFTTNYDLAFENSFDELGVQYIDGFTGFHKRTFKPESYDYDIYYPGTTTEGKVRRVERVIRYFKLHGSISWLQDKLDTFNQYGLVEKPIDLIRNNLELAGNLIIYPTSCKKEYTLDFPYSELFRQFAATITQSQSVLFCIGYSFCDEHINDIIYQALSIPSFTLVVIDYLGTKNPEIDRLKDLKDPRIIILQGEYLGDFKSFATDIMPNFHEIEMREKVTSTLRKLYESGIGEEDVSCSKGA</sequence>
<evidence type="ECO:0000313" key="1">
    <source>
        <dbReference type="EMBL" id="QEK13142.1"/>
    </source>
</evidence>
<dbReference type="EMBL" id="CP042243">
    <property type="protein sequence ID" value="QEK13142.1"/>
    <property type="molecule type" value="Genomic_DNA"/>
</dbReference>
<proteinExistence type="predicted"/>
<organism evidence="1 2">
    <name type="scientific">Crassaminicella thermophila</name>
    <dbReference type="NCBI Taxonomy" id="2599308"/>
    <lineage>
        <taxon>Bacteria</taxon>
        <taxon>Bacillati</taxon>
        <taxon>Bacillota</taxon>
        <taxon>Clostridia</taxon>
        <taxon>Eubacteriales</taxon>
        <taxon>Clostridiaceae</taxon>
        <taxon>Crassaminicella</taxon>
    </lineage>
</organism>
<gene>
    <name evidence="1" type="ORF">FQB35_12900</name>
</gene>
<dbReference type="RefSeq" id="WP_148810314.1">
    <property type="nucleotide sequence ID" value="NZ_CP042243.1"/>
</dbReference>
<reference evidence="1 2" key="1">
    <citation type="submission" date="2019-07" db="EMBL/GenBank/DDBJ databases">
        <title>Complete genome of Crassaminicella thermophila SY095.</title>
        <authorList>
            <person name="Li X."/>
        </authorList>
    </citation>
    <scope>NUCLEOTIDE SEQUENCE [LARGE SCALE GENOMIC DNA]</scope>
    <source>
        <strain evidence="1 2">SY095</strain>
    </source>
</reference>
<dbReference type="Pfam" id="PF13289">
    <property type="entry name" value="SIR2_2"/>
    <property type="match status" value="1"/>
</dbReference>
<evidence type="ECO:0000313" key="2">
    <source>
        <dbReference type="Proteomes" id="UP000324646"/>
    </source>
</evidence>
<name>A0A5C0SGQ1_CRATE</name>